<name>U2TNU2_9ACTN</name>
<dbReference type="RefSeq" id="WP_021726287.1">
    <property type="nucleotide sequence ID" value="NZ_AWEZ01000046.1"/>
</dbReference>
<dbReference type="PANTHER" id="PTHR35004">
    <property type="entry name" value="TRANSPOSASE RV3428C-RELATED"/>
    <property type="match status" value="1"/>
</dbReference>
<evidence type="ECO:0000313" key="4">
    <source>
        <dbReference type="Proteomes" id="UP000016638"/>
    </source>
</evidence>
<evidence type="ECO:0000313" key="3">
    <source>
        <dbReference type="EMBL" id="ERL08110.1"/>
    </source>
</evidence>
<reference evidence="3 4" key="1">
    <citation type="submission" date="2013-08" db="EMBL/GenBank/DDBJ databases">
        <authorList>
            <person name="Durkin A.S."/>
            <person name="Haft D.R."/>
            <person name="McCorrison J."/>
            <person name="Torralba M."/>
            <person name="Gillis M."/>
            <person name="Haft D.H."/>
            <person name="Methe B."/>
            <person name="Sutton G."/>
            <person name="Nelson K.E."/>
        </authorList>
    </citation>
    <scope>NUCLEOTIDE SEQUENCE [LARGE SCALE GENOMIC DNA]</scope>
    <source>
        <strain evidence="3 4">F0195</strain>
    </source>
</reference>
<accession>U2TNU2</accession>
<sequence length="486" mass="51908">MTVSPGEQEDIRRMDRDGVPRSRIARGLGVSRDTVAKYADMPDMSPEPPLARRRARPAADGLSRWIDATLEAGPSVPGKRGHTAKRVYDRAVDEMGYEGPHPSIRRCVAAWRGDHAQGPGDGHLGLEWAPGTAQVDFGNFRATVAGRAVGLRLLVVTLPHSNARHCVALPCERAEVSCRGLRAAFERIGRAPRLLVPGNATEAGRMAFGKVTEPRPFSRSRAHYRCESRHRDPYSGNEKGSAENAVGFLRRNLLVPVPEADSLDEPDERLASGCDRTNAGARNGEGRETAEAFPEDLAGMLALPGTPLDAAGWAHARADKRGYVRADGNPCRAGPAWHGRELLVGVRARTVEVLDGRGRRVATLARGFGEGETVRNPASLVPALVARPRAFGESTIRRDMPDGLVEAIDRCGKAGRRQALRVLGRVAGVAGSGAACEAEERVFAGGRVPDKASRDMLARRIAAGGEEGAAGPDLSVYDGLLGRGAV</sequence>
<dbReference type="Proteomes" id="UP000016638">
    <property type="component" value="Unassembled WGS sequence"/>
</dbReference>
<dbReference type="PANTHER" id="PTHR35004:SF8">
    <property type="entry name" value="TRANSPOSASE RV3428C-RELATED"/>
    <property type="match status" value="1"/>
</dbReference>
<feature type="region of interest" description="Disordered" evidence="1">
    <location>
        <begin position="263"/>
        <end position="287"/>
    </location>
</feature>
<dbReference type="AlphaFoldDB" id="U2TNU2"/>
<dbReference type="STRING" id="1125712.HMPREF1316_2499"/>
<proteinExistence type="predicted"/>
<feature type="domain" description="Transposase for insertion sequence element IS21-like C-terminal" evidence="2">
    <location>
        <begin position="303"/>
        <end position="374"/>
    </location>
</feature>
<evidence type="ECO:0000259" key="2">
    <source>
        <dbReference type="Pfam" id="PF22483"/>
    </source>
</evidence>
<organism evidence="3 4">
    <name type="scientific">Olsenella profusa F0195</name>
    <dbReference type="NCBI Taxonomy" id="1125712"/>
    <lineage>
        <taxon>Bacteria</taxon>
        <taxon>Bacillati</taxon>
        <taxon>Actinomycetota</taxon>
        <taxon>Coriobacteriia</taxon>
        <taxon>Coriobacteriales</taxon>
        <taxon>Atopobiaceae</taxon>
        <taxon>Olsenella</taxon>
    </lineage>
</organism>
<feature type="compositionally biased region" description="Basic and acidic residues" evidence="1">
    <location>
        <begin position="9"/>
        <end position="20"/>
    </location>
</feature>
<dbReference type="EMBL" id="AWEZ01000046">
    <property type="protein sequence ID" value="ERL08110.1"/>
    <property type="molecule type" value="Genomic_DNA"/>
</dbReference>
<comment type="caution">
    <text evidence="3">The sequence shown here is derived from an EMBL/GenBank/DDBJ whole genome shotgun (WGS) entry which is preliminary data.</text>
</comment>
<protein>
    <recommendedName>
        <fullName evidence="2">Transposase for insertion sequence element IS21-like C-terminal domain-containing protein</fullName>
    </recommendedName>
</protein>
<keyword evidence="4" id="KW-1185">Reference proteome</keyword>
<dbReference type="NCBIfam" id="NF033546">
    <property type="entry name" value="transpos_IS21"/>
    <property type="match status" value="1"/>
</dbReference>
<feature type="region of interest" description="Disordered" evidence="1">
    <location>
        <begin position="1"/>
        <end position="58"/>
    </location>
</feature>
<evidence type="ECO:0000256" key="1">
    <source>
        <dbReference type="SAM" id="MobiDB-lite"/>
    </source>
</evidence>
<dbReference type="PATRIC" id="fig|1125712.3.peg.1392"/>
<dbReference type="Pfam" id="PF22483">
    <property type="entry name" value="Mu-transpos_C_2"/>
    <property type="match status" value="1"/>
</dbReference>
<dbReference type="eggNOG" id="COG4584">
    <property type="taxonomic scope" value="Bacteria"/>
</dbReference>
<dbReference type="InterPro" id="IPR054353">
    <property type="entry name" value="IstA-like_C"/>
</dbReference>
<gene>
    <name evidence="3" type="ORF">HMPREF1316_2499</name>
</gene>
<dbReference type="Gene3D" id="1.10.10.60">
    <property type="entry name" value="Homeodomain-like"/>
    <property type="match status" value="1"/>
</dbReference>